<feature type="compositionally biased region" description="Polar residues" evidence="1">
    <location>
        <begin position="1"/>
        <end position="13"/>
    </location>
</feature>
<reference evidence="3" key="1">
    <citation type="submission" date="2025-08" db="UniProtKB">
        <authorList>
            <consortium name="RefSeq"/>
        </authorList>
    </citation>
    <scope>IDENTIFICATION</scope>
</reference>
<evidence type="ECO:0000313" key="2">
    <source>
        <dbReference type="Proteomes" id="UP000694888"/>
    </source>
</evidence>
<feature type="compositionally biased region" description="Basic residues" evidence="1">
    <location>
        <begin position="88"/>
        <end position="97"/>
    </location>
</feature>
<dbReference type="RefSeq" id="XP_012946798.1">
    <property type="nucleotide sequence ID" value="XM_013091344.2"/>
</dbReference>
<feature type="region of interest" description="Disordered" evidence="1">
    <location>
        <begin position="222"/>
        <end position="252"/>
    </location>
</feature>
<feature type="region of interest" description="Disordered" evidence="1">
    <location>
        <begin position="305"/>
        <end position="332"/>
    </location>
</feature>
<accession>A0ABM1AFT3</accession>
<feature type="region of interest" description="Disordered" evidence="1">
    <location>
        <begin position="1"/>
        <end position="207"/>
    </location>
</feature>
<feature type="compositionally biased region" description="Polar residues" evidence="1">
    <location>
        <begin position="319"/>
        <end position="328"/>
    </location>
</feature>
<feature type="compositionally biased region" description="Basic residues" evidence="1">
    <location>
        <begin position="40"/>
        <end position="52"/>
    </location>
</feature>
<organism evidence="2 3">
    <name type="scientific">Aplysia californica</name>
    <name type="common">California sea hare</name>
    <dbReference type="NCBI Taxonomy" id="6500"/>
    <lineage>
        <taxon>Eukaryota</taxon>
        <taxon>Metazoa</taxon>
        <taxon>Spiralia</taxon>
        <taxon>Lophotrochozoa</taxon>
        <taxon>Mollusca</taxon>
        <taxon>Gastropoda</taxon>
        <taxon>Heterobranchia</taxon>
        <taxon>Euthyneura</taxon>
        <taxon>Tectipleura</taxon>
        <taxon>Aplysiida</taxon>
        <taxon>Aplysioidea</taxon>
        <taxon>Aplysiidae</taxon>
        <taxon>Aplysia</taxon>
    </lineage>
</organism>
<name>A0ABM1AFT3_APLCA</name>
<gene>
    <name evidence="3" type="primary">LOC101857227</name>
</gene>
<dbReference type="GeneID" id="101857227"/>
<feature type="compositionally biased region" description="Basic and acidic residues" evidence="1">
    <location>
        <begin position="456"/>
        <end position="468"/>
    </location>
</feature>
<proteinExistence type="predicted"/>
<feature type="compositionally biased region" description="Acidic residues" evidence="1">
    <location>
        <begin position="109"/>
        <end position="136"/>
    </location>
</feature>
<keyword evidence="2" id="KW-1185">Reference proteome</keyword>
<dbReference type="Proteomes" id="UP000694888">
    <property type="component" value="Unplaced"/>
</dbReference>
<sequence>MGSNSRPLDSTLGSRGRSGFFDSENSFDRQSTQSDFRNAGKSRSKRKSRRRHRDPDAEEDQSERRQDNDEVISVDMSVQTDDSSQTEKRRRRGRWRRGGLSEYRPGETDTWDESDYYDDEDEEEDNGEDYTGEDYEGGIRERRKKRESEDKEKGKEGLERASSGKFTEINYDLTPNMFRSETGGSEWSDDVPPLINAPPGRPKGASVHKFYERRDHVATVITDPSRGLYSGSSSLPSIEEPYTRPRDPLNRQGTAEEIADHDSDLHSESNYTDATLKVPDGVSVGDSGIGKDMLSEVSSHVYGGSDSLYQQGRPKLSPIKSQSNLQNPETKESEWKDFLESNQVQERHKAVDFVKKDLNEEPMIRIPTLPPIMYVDPEQPTLPGEAGLRLLYSVRLADREKTCDPGGRVVEALPGRLTISTQAEPAGDTNYGLLQMRWTTQVPALQTAPTGRRTNRHTDKRTDRQQSDLHKGDLATCRYDVPEKLPKLPRTDGVSQRPKLKSFTAREKTLPVLPTREQTDFQWSRPMAPAPKRASFADNSYQLEHHCDQYRWASRRMHHYISSTKNMQLPKMDGRAHTFLAASHNDDVMSIISHSSVALMPSMTEKLLKSMNAASSLG</sequence>
<evidence type="ECO:0000256" key="1">
    <source>
        <dbReference type="SAM" id="MobiDB-lite"/>
    </source>
</evidence>
<evidence type="ECO:0000313" key="3">
    <source>
        <dbReference type="RefSeq" id="XP_012946798.1"/>
    </source>
</evidence>
<feature type="compositionally biased region" description="Basic and acidic residues" evidence="1">
    <location>
        <begin position="146"/>
        <end position="159"/>
    </location>
</feature>
<protein>
    <submittedName>
        <fullName evidence="3">Uncharacterized protein LOC101857227</fullName>
    </submittedName>
</protein>
<feature type="region of interest" description="Disordered" evidence="1">
    <location>
        <begin position="446"/>
        <end position="468"/>
    </location>
</feature>